<proteinExistence type="predicted"/>
<dbReference type="PANTHER" id="PTHR28008">
    <property type="entry name" value="DOMAIN PROTEIN, PUTATIVE (AFU_ORTHOLOGUE AFUA_3G10980)-RELATED"/>
    <property type="match status" value="1"/>
</dbReference>
<keyword evidence="3" id="KW-1185">Reference proteome</keyword>
<feature type="transmembrane region" description="Helical" evidence="1">
    <location>
        <begin position="68"/>
        <end position="89"/>
    </location>
</feature>
<dbReference type="PANTHER" id="PTHR28008:SF1">
    <property type="entry name" value="DOMAIN PROTEIN, PUTATIVE (AFU_ORTHOLOGUE AFUA_3G10980)-RELATED"/>
    <property type="match status" value="1"/>
</dbReference>
<organism evidence="2 3">
    <name type="scientific">Flavobacterium frigidarium</name>
    <dbReference type="NCBI Taxonomy" id="99286"/>
    <lineage>
        <taxon>Bacteria</taxon>
        <taxon>Pseudomonadati</taxon>
        <taxon>Bacteroidota</taxon>
        <taxon>Flavobacteriia</taxon>
        <taxon>Flavobacteriales</taxon>
        <taxon>Flavobacteriaceae</taxon>
        <taxon>Flavobacterium</taxon>
    </lineage>
</organism>
<dbReference type="RefSeq" id="WP_245576087.1">
    <property type="nucleotide sequence ID" value="NZ_CAXBLC010000024.1"/>
</dbReference>
<feature type="transmembrane region" description="Helical" evidence="1">
    <location>
        <begin position="101"/>
        <end position="119"/>
    </location>
</feature>
<accession>A0ABV4KF08</accession>
<protein>
    <submittedName>
        <fullName evidence="2">VanZ family protein</fullName>
    </submittedName>
</protein>
<dbReference type="EMBL" id="JASMRN010000011">
    <property type="protein sequence ID" value="MEZ7516255.1"/>
    <property type="molecule type" value="Genomic_DNA"/>
</dbReference>
<comment type="caution">
    <text evidence="2">The sequence shown here is derived from an EMBL/GenBank/DDBJ whole genome shotgun (WGS) entry which is preliminary data.</text>
</comment>
<feature type="transmembrane region" description="Helical" evidence="1">
    <location>
        <begin position="39"/>
        <end position="56"/>
    </location>
</feature>
<evidence type="ECO:0000313" key="2">
    <source>
        <dbReference type="EMBL" id="MEZ7516255.1"/>
    </source>
</evidence>
<keyword evidence="1" id="KW-1133">Transmembrane helix</keyword>
<dbReference type="NCBIfam" id="NF037970">
    <property type="entry name" value="vanZ_1"/>
    <property type="match status" value="1"/>
</dbReference>
<evidence type="ECO:0000256" key="1">
    <source>
        <dbReference type="SAM" id="Phobius"/>
    </source>
</evidence>
<sequence>MRKLFFLISAVAWSAVILYLCLTKSSNIPTIDIPNLDKAVHAFFHFVFTSLWVLFFRTQVRNKNIYKPLFFSFMLSVFFGVFIEIAQQLFTTTRSPDMFDILANITGAAFASFSILVFIKIRGTKP</sequence>
<name>A0ABV4KF08_9FLAO</name>
<evidence type="ECO:0000313" key="3">
    <source>
        <dbReference type="Proteomes" id="UP001568894"/>
    </source>
</evidence>
<keyword evidence="1" id="KW-0812">Transmembrane</keyword>
<dbReference type="Proteomes" id="UP001568894">
    <property type="component" value="Unassembled WGS sequence"/>
</dbReference>
<keyword evidence="1" id="KW-0472">Membrane</keyword>
<reference evidence="2 3" key="1">
    <citation type="submission" date="2023-05" db="EMBL/GenBank/DDBJ databases">
        <title>Adaptations of aquatic viruses from atmosphere-close ecosystems of the Central Arctic Ocean.</title>
        <authorList>
            <person name="Rahlff J."/>
            <person name="Holmfeldt K."/>
        </authorList>
    </citation>
    <scope>NUCLEOTIDE SEQUENCE [LARGE SCALE GENOMIC DNA]</scope>
    <source>
        <strain evidence="2 3">Arc14</strain>
    </source>
</reference>
<gene>
    <name evidence="2" type="ORF">QO192_13310</name>
</gene>